<reference evidence="2 3" key="1">
    <citation type="submission" date="2016-11" db="EMBL/GenBank/DDBJ databases">
        <authorList>
            <person name="Jaros S."/>
            <person name="Januszkiewicz K."/>
            <person name="Wedrychowicz H."/>
        </authorList>
    </citation>
    <scope>NUCLEOTIDE SEQUENCE [LARGE SCALE GENOMIC DNA]</scope>
    <source>
        <strain evidence="2 3">DSM 46144</strain>
    </source>
</reference>
<dbReference type="EMBL" id="FRCS01000008">
    <property type="protein sequence ID" value="SHN42259.1"/>
    <property type="molecule type" value="Genomic_DNA"/>
</dbReference>
<proteinExistence type="predicted"/>
<organism evidence="2 3">
    <name type="scientific">Cryptosporangium aurantiacum</name>
    <dbReference type="NCBI Taxonomy" id="134849"/>
    <lineage>
        <taxon>Bacteria</taxon>
        <taxon>Bacillati</taxon>
        <taxon>Actinomycetota</taxon>
        <taxon>Actinomycetes</taxon>
        <taxon>Cryptosporangiales</taxon>
        <taxon>Cryptosporangiaceae</taxon>
        <taxon>Cryptosporangium</taxon>
    </lineage>
</organism>
<dbReference type="OrthoDB" id="4774211at2"/>
<dbReference type="STRING" id="134849.SAMN05443668_108150"/>
<feature type="region of interest" description="Disordered" evidence="1">
    <location>
        <begin position="70"/>
        <end position="96"/>
    </location>
</feature>
<feature type="compositionally biased region" description="Basic and acidic residues" evidence="1">
    <location>
        <begin position="71"/>
        <end position="96"/>
    </location>
</feature>
<gene>
    <name evidence="2" type="ORF">SAMN05443668_108150</name>
</gene>
<keyword evidence="3" id="KW-1185">Reference proteome</keyword>
<name>A0A1M7R803_9ACTN</name>
<evidence type="ECO:0000313" key="3">
    <source>
        <dbReference type="Proteomes" id="UP000184440"/>
    </source>
</evidence>
<dbReference type="Proteomes" id="UP000184440">
    <property type="component" value="Unassembled WGS sequence"/>
</dbReference>
<protein>
    <submittedName>
        <fullName evidence="2">Uncharacterized protein</fullName>
    </submittedName>
</protein>
<sequence>MLIDCDACGVRGSGCTDCVISALVGAPPAGVELTELPAGVELDEVENAALQAFVSAGFDPEFVSITAATPPEHERRRADWLGARHADEERARRRAG</sequence>
<evidence type="ECO:0000313" key="2">
    <source>
        <dbReference type="EMBL" id="SHN42259.1"/>
    </source>
</evidence>
<accession>A0A1M7R803</accession>
<dbReference type="AlphaFoldDB" id="A0A1M7R803"/>
<dbReference type="RefSeq" id="WP_073260395.1">
    <property type="nucleotide sequence ID" value="NZ_FRCS01000008.1"/>
</dbReference>
<evidence type="ECO:0000256" key="1">
    <source>
        <dbReference type="SAM" id="MobiDB-lite"/>
    </source>
</evidence>